<dbReference type="STRING" id="1333845.SAMN04487895_11284"/>
<evidence type="ECO:0000313" key="2">
    <source>
        <dbReference type="EMBL" id="SEO81559.1"/>
    </source>
</evidence>
<dbReference type="Proteomes" id="UP000683429">
    <property type="component" value="Chromosome"/>
</dbReference>
<reference evidence="2 3" key="1">
    <citation type="submission" date="2016-10" db="EMBL/GenBank/DDBJ databases">
        <authorList>
            <person name="de Groot N.N."/>
        </authorList>
    </citation>
    <scope>NUCLEOTIDE SEQUENCE [LARGE SCALE GENOMIC DNA]</scope>
    <source>
        <strain evidence="2 3">CGMCC 1.10238</strain>
    </source>
</reference>
<name>A0A1H8SRG7_9BACL</name>
<dbReference type="EMBL" id="CP076607">
    <property type="protein sequence ID" value="QWU15543.1"/>
    <property type="molecule type" value="Genomic_DNA"/>
</dbReference>
<gene>
    <name evidence="1" type="ORF">KP014_27450</name>
    <name evidence="2" type="ORF">SAMN04487895_11284</name>
</gene>
<dbReference type="OrthoDB" id="334783at2"/>
<proteinExistence type="predicted"/>
<dbReference type="AlphaFoldDB" id="A0A1H8SRG7"/>
<evidence type="ECO:0000313" key="4">
    <source>
        <dbReference type="Proteomes" id="UP000683429"/>
    </source>
</evidence>
<evidence type="ECO:0000313" key="3">
    <source>
        <dbReference type="Proteomes" id="UP000198809"/>
    </source>
</evidence>
<dbReference type="RefSeq" id="WP_090834477.1">
    <property type="nucleotide sequence ID" value="NZ_CP076607.1"/>
</dbReference>
<evidence type="ECO:0000313" key="1">
    <source>
        <dbReference type="EMBL" id="QWU15543.1"/>
    </source>
</evidence>
<sequence>MDWPNACLGPAGADVGHCGLNLAQFYGVEAADAFLLAYMDRAGASFTYHPYWDLLSLFDGLAGGPPQVYGGWKAFGMTGLTDRIVAERIDRYQASLINRLGGN</sequence>
<accession>A0A1H8SRG7</accession>
<dbReference type="EMBL" id="FODH01000012">
    <property type="protein sequence ID" value="SEO81559.1"/>
    <property type="molecule type" value="Genomic_DNA"/>
</dbReference>
<dbReference type="Proteomes" id="UP000198809">
    <property type="component" value="Unassembled WGS sequence"/>
</dbReference>
<organism evidence="2 3">
    <name type="scientific">Paenibacillus sophorae</name>
    <dbReference type="NCBI Taxonomy" id="1333845"/>
    <lineage>
        <taxon>Bacteria</taxon>
        <taxon>Bacillati</taxon>
        <taxon>Bacillota</taxon>
        <taxon>Bacilli</taxon>
        <taxon>Bacillales</taxon>
        <taxon>Paenibacillaceae</taxon>
        <taxon>Paenibacillus</taxon>
    </lineage>
</organism>
<keyword evidence="4" id="KW-1185">Reference proteome</keyword>
<protein>
    <submittedName>
        <fullName evidence="2">Uncharacterized protein</fullName>
    </submittedName>
</protein>
<reference evidence="1 4" key="2">
    <citation type="submission" date="2021-06" db="EMBL/GenBank/DDBJ databases">
        <title>Whole genome sequence of Paenibacillus sophorae DSM23020 for comparative genomics.</title>
        <authorList>
            <person name="Kim M.-J."/>
            <person name="Lee G."/>
            <person name="Shin J.-H."/>
        </authorList>
    </citation>
    <scope>NUCLEOTIDE SEQUENCE [LARGE SCALE GENOMIC DNA]</scope>
    <source>
        <strain evidence="1 4">DSM 23020</strain>
    </source>
</reference>